<name>A0AAV1UDT6_9STRA</name>
<organism evidence="1 3">
    <name type="scientific">Peronospora matthiolae</name>
    <dbReference type="NCBI Taxonomy" id="2874970"/>
    <lineage>
        <taxon>Eukaryota</taxon>
        <taxon>Sar</taxon>
        <taxon>Stramenopiles</taxon>
        <taxon>Oomycota</taxon>
        <taxon>Peronosporomycetes</taxon>
        <taxon>Peronosporales</taxon>
        <taxon>Peronosporaceae</taxon>
        <taxon>Peronospora</taxon>
    </lineage>
</organism>
<dbReference type="Proteomes" id="UP001162060">
    <property type="component" value="Unassembled WGS sequence"/>
</dbReference>
<gene>
    <name evidence="1" type="ORF">PM001_LOCUS17860</name>
    <name evidence="2" type="ORF">PM001_LOCUS25793</name>
</gene>
<protein>
    <submittedName>
        <fullName evidence="1">Uncharacterized protein</fullName>
    </submittedName>
</protein>
<dbReference type="EMBL" id="CAKLBY020000190">
    <property type="protein sequence ID" value="CAK7932710.1"/>
    <property type="molecule type" value="Genomic_DNA"/>
</dbReference>
<accession>A0AAV1UDT6</accession>
<dbReference type="InterPro" id="IPR046341">
    <property type="entry name" value="SET_dom_sf"/>
</dbReference>
<comment type="caution">
    <text evidence="1">The sequence shown here is derived from an EMBL/GenBank/DDBJ whole genome shotgun (WGS) entry which is preliminary data.</text>
</comment>
<dbReference type="AlphaFoldDB" id="A0AAV1UDT6"/>
<dbReference type="SUPFAM" id="SSF82199">
    <property type="entry name" value="SET domain"/>
    <property type="match status" value="1"/>
</dbReference>
<dbReference type="EMBL" id="CAKLBY020000259">
    <property type="protein sequence ID" value="CAK7940643.1"/>
    <property type="molecule type" value="Genomic_DNA"/>
</dbReference>
<evidence type="ECO:0000313" key="1">
    <source>
        <dbReference type="EMBL" id="CAK7932710.1"/>
    </source>
</evidence>
<proteinExistence type="predicted"/>
<evidence type="ECO:0000313" key="2">
    <source>
        <dbReference type="EMBL" id="CAK7940643.1"/>
    </source>
</evidence>
<evidence type="ECO:0000313" key="3">
    <source>
        <dbReference type="Proteomes" id="UP001162060"/>
    </source>
</evidence>
<sequence length="76" mass="8281">MEGVREGKCGCEGRCTLGTCLNASEVQVCEPHTCSVGAKRCENRFRQRRLYLKTTKLGLGVFAARLIPAGGVVCQY</sequence>
<dbReference type="Gene3D" id="2.170.270.10">
    <property type="entry name" value="SET domain"/>
    <property type="match status" value="1"/>
</dbReference>
<reference evidence="1" key="1">
    <citation type="submission" date="2024-01" db="EMBL/GenBank/DDBJ databases">
        <authorList>
            <person name="Webb A."/>
        </authorList>
    </citation>
    <scope>NUCLEOTIDE SEQUENCE</scope>
    <source>
        <strain evidence="1">Pm1</strain>
    </source>
</reference>